<evidence type="ECO:0000313" key="4">
    <source>
        <dbReference type="Proteomes" id="UP000245838"/>
    </source>
</evidence>
<dbReference type="AlphaFoldDB" id="Q2NUY9"/>
<dbReference type="EMBL" id="LN854557">
    <property type="protein sequence ID" value="CRL44589.1"/>
    <property type="molecule type" value="Genomic_DNA"/>
</dbReference>
<reference evidence="2 4" key="2">
    <citation type="submission" date="2015-05" db="EMBL/GenBank/DDBJ databases">
        <authorList>
            <person name="Goodhead I."/>
        </authorList>
    </citation>
    <scope>NUCLEOTIDE SEQUENCE [LARGE SCALE GENOMIC DNA]</scope>
    <source>
        <strain evidence="2">B4</strain>
        <strain evidence="4">morsitans</strain>
    </source>
</reference>
<dbReference type="eggNOG" id="ENOG502ZHHP">
    <property type="taxonomic scope" value="Bacteria"/>
</dbReference>
<dbReference type="Proteomes" id="UP000245838">
    <property type="component" value="Chromosome sggmmb4_Chromosome"/>
</dbReference>
<dbReference type="Proteomes" id="UP000001932">
    <property type="component" value="Chromosome"/>
</dbReference>
<accession>Q2NUY9</accession>
<dbReference type="BioCyc" id="SGLO343509:SGP1_RS06475-MONOMER"/>
<gene>
    <name evidence="1" type="ordered locus">SG0761</name>
    <name evidence="2" type="ORF">SGGMMB4_01764</name>
</gene>
<evidence type="ECO:0000313" key="1">
    <source>
        <dbReference type="EMBL" id="BAE74036.1"/>
    </source>
</evidence>
<sequence>MYEHKTLSVRFTLTQGAFDNHNTDEITLSNVKAQVIMRACTGIQGFTAEITLRGLSLTLLSMLSSKGQGIYTGSPDTLRIGLYHKDGQIFQGGIVSAWADMNAAPEPALHLYAVAALAARQRAAPPFTHQGAVKLTRMLSAIARAAGMGVDLHDVPGVANNPYYEGSPFEQLIHICFDYRLSAFVDEQNTFHAWVKQRDGLRPHISPAHGLIGYPVFTPRGILFNTVYSPMLSVGRAVYLETALPNATGNYIIFAADHVLTTWSEGGVWQTVCQATKESVTDDNAVYPRGIQQ</sequence>
<proteinExistence type="predicted"/>
<evidence type="ECO:0000313" key="3">
    <source>
        <dbReference type="Proteomes" id="UP000001932"/>
    </source>
</evidence>
<dbReference type="RefSeq" id="WP_011410624.1">
    <property type="nucleotide sequence ID" value="NC_007712.1"/>
</dbReference>
<dbReference type="OrthoDB" id="5690318at2"/>
<evidence type="ECO:0000313" key="2">
    <source>
        <dbReference type="EMBL" id="CRL44589.1"/>
    </source>
</evidence>
<protein>
    <submittedName>
        <fullName evidence="1">Uncharacterized protein</fullName>
    </submittedName>
</protein>
<dbReference type="HOGENOM" id="CLU_082098_0_0_6"/>
<dbReference type="EMBL" id="AP008232">
    <property type="protein sequence ID" value="BAE74036.1"/>
    <property type="molecule type" value="Genomic_DNA"/>
</dbReference>
<organism evidence="1 3">
    <name type="scientific">Sodalis glossinidius (strain morsitans)</name>
    <dbReference type="NCBI Taxonomy" id="343509"/>
    <lineage>
        <taxon>Bacteria</taxon>
        <taxon>Pseudomonadati</taxon>
        <taxon>Pseudomonadota</taxon>
        <taxon>Gammaproteobacteria</taxon>
        <taxon>Enterobacterales</taxon>
        <taxon>Bruguierivoracaceae</taxon>
        <taxon>Sodalis</taxon>
    </lineage>
</organism>
<name>Q2NUY9_SODGM</name>
<dbReference type="KEGG" id="sgl:SG0761"/>
<reference evidence="1 3" key="1">
    <citation type="journal article" date="2006" name="Genome Res.">
        <title>Massive genome erosion and functional adaptations provide insights into the symbiotic lifestyle of Sodalis glossinidius in the tsetse host.</title>
        <authorList>
            <person name="Toh H."/>
            <person name="Weiss B.L."/>
            <person name="Perkin S.A.H."/>
            <person name="Yamashita A."/>
            <person name="Oshima K."/>
            <person name="Hattori M."/>
            <person name="Aksoy S."/>
        </authorList>
    </citation>
    <scope>NUCLEOTIDE SEQUENCE [LARGE SCALE GENOMIC DNA]</scope>
    <source>
        <strain evidence="1">Morsitans</strain>
        <strain evidence="3">morsitans</strain>
    </source>
</reference>
<keyword evidence="3" id="KW-1185">Reference proteome</keyword>
<dbReference type="STRING" id="343509.SG0761"/>